<dbReference type="Proteomes" id="UP000226429">
    <property type="component" value="Unassembled WGS sequence"/>
</dbReference>
<gene>
    <name evidence="3" type="ORF">CFE62_006770</name>
</gene>
<organism evidence="3 4">
    <name type="scientific">Candidatus Aquirickettsiella gammari</name>
    <dbReference type="NCBI Taxonomy" id="2016198"/>
    <lineage>
        <taxon>Bacteria</taxon>
        <taxon>Pseudomonadati</taxon>
        <taxon>Pseudomonadota</taxon>
        <taxon>Gammaproteobacteria</taxon>
        <taxon>Legionellales</taxon>
        <taxon>Coxiellaceae</taxon>
        <taxon>Candidatus Aquirickettsiella</taxon>
    </lineage>
</organism>
<dbReference type="Pfam" id="PF00072">
    <property type="entry name" value="Response_reg"/>
    <property type="match status" value="1"/>
</dbReference>
<evidence type="ECO:0000259" key="2">
    <source>
        <dbReference type="PROSITE" id="PS50110"/>
    </source>
</evidence>
<feature type="domain" description="Response regulatory" evidence="2">
    <location>
        <begin position="18"/>
        <end position="134"/>
    </location>
</feature>
<dbReference type="InterPro" id="IPR011006">
    <property type="entry name" value="CheY-like_superfamily"/>
</dbReference>
<dbReference type="CDD" id="cd00156">
    <property type="entry name" value="REC"/>
    <property type="match status" value="1"/>
</dbReference>
<dbReference type="SUPFAM" id="SSF52172">
    <property type="entry name" value="CheY-like"/>
    <property type="match status" value="1"/>
</dbReference>
<dbReference type="InterPro" id="IPR001789">
    <property type="entry name" value="Sig_transdc_resp-reg_receiver"/>
</dbReference>
<dbReference type="Gene3D" id="3.40.50.2300">
    <property type="match status" value="1"/>
</dbReference>
<evidence type="ECO:0000313" key="3">
    <source>
        <dbReference type="EMBL" id="RDH39864.1"/>
    </source>
</evidence>
<dbReference type="PANTHER" id="PTHR43228:SF1">
    <property type="entry name" value="TWO-COMPONENT RESPONSE REGULATOR ARR22"/>
    <property type="match status" value="1"/>
</dbReference>
<comment type="caution">
    <text evidence="3">The sequence shown here is derived from an EMBL/GenBank/DDBJ whole genome shotgun (WGS) entry which is preliminary data.</text>
</comment>
<dbReference type="GO" id="GO:0000160">
    <property type="term" value="P:phosphorelay signal transduction system"/>
    <property type="evidence" value="ECO:0007669"/>
    <property type="project" value="InterPro"/>
</dbReference>
<accession>A0A370CHD9</accession>
<dbReference type="AlphaFoldDB" id="A0A370CHD9"/>
<keyword evidence="1" id="KW-0597">Phosphoprotein</keyword>
<proteinExistence type="predicted"/>
<reference evidence="3 4" key="1">
    <citation type="journal article" date="2017" name="Int. J. Syst. Evol. Microbiol.">
        <title>Aquarickettsiella crustaci n. gen. n. sp. (Gammaproteobacteria: Legionellales: Coxiellaceae); a bacterial pathogen of the freshwater crustacean: Gammarus fossarum (Malacostraca: Amphipoda).</title>
        <authorList>
            <person name="Bojko J."/>
            <person name="Dunn A.M."/>
            <person name="Stebbing P.D."/>
            <person name="Van Aerle R."/>
            <person name="Bacela-Spychalska K."/>
            <person name="Bean T.P."/>
            <person name="Stentiford G.D."/>
        </authorList>
    </citation>
    <scope>NUCLEOTIDE SEQUENCE [LARGE SCALE GENOMIC DNA]</scope>
    <source>
        <strain evidence="3">RA15029</strain>
    </source>
</reference>
<feature type="modified residue" description="4-aspartylphosphate" evidence="1">
    <location>
        <position position="67"/>
    </location>
</feature>
<dbReference type="PANTHER" id="PTHR43228">
    <property type="entry name" value="TWO-COMPONENT RESPONSE REGULATOR"/>
    <property type="match status" value="1"/>
</dbReference>
<dbReference type="SMART" id="SM00448">
    <property type="entry name" value="REC"/>
    <property type="match status" value="1"/>
</dbReference>
<evidence type="ECO:0000256" key="1">
    <source>
        <dbReference type="PROSITE-ProRule" id="PRU00169"/>
    </source>
</evidence>
<keyword evidence="4" id="KW-1185">Reference proteome</keyword>
<name>A0A370CHD9_9COXI</name>
<dbReference type="EMBL" id="NMOS02000031">
    <property type="protein sequence ID" value="RDH39864.1"/>
    <property type="molecule type" value="Genomic_DNA"/>
</dbReference>
<dbReference type="InterPro" id="IPR052048">
    <property type="entry name" value="ST_Response_Regulator"/>
</dbReference>
<dbReference type="PROSITE" id="PS50110">
    <property type="entry name" value="RESPONSE_REGULATORY"/>
    <property type="match status" value="1"/>
</dbReference>
<reference evidence="3 4" key="2">
    <citation type="journal article" date="2018" name="J. Invertebr. Pathol.">
        <title>'Candidatus Aquirickettsiella gammari' (Gammaproteobacteria: Legionellales: Coxiellaceae): A bacterial pathogen of the freshwater crustacean Gammarus fossarum (Malacostraca: Amphipoda).</title>
        <authorList>
            <person name="Bojko J."/>
            <person name="Dunn A.M."/>
            <person name="Stebbing P.D."/>
            <person name="van Aerle R."/>
            <person name="Bacela-Spychalska K."/>
            <person name="Bean T.P."/>
            <person name="Urrutia A."/>
            <person name="Stentiford G.D."/>
        </authorList>
    </citation>
    <scope>NUCLEOTIDE SEQUENCE [LARGE SCALE GENOMIC DNA]</scope>
    <source>
        <strain evidence="3">RA15029</strain>
    </source>
</reference>
<evidence type="ECO:0000313" key="4">
    <source>
        <dbReference type="Proteomes" id="UP000226429"/>
    </source>
</evidence>
<protein>
    <submittedName>
        <fullName evidence="3">Response regulator</fullName>
    </submittedName>
</protein>
<sequence length="221" mass="25825">MVLQEEQQLETGLSIIRRALLVEDNVACERVMSCHLSDLGYQVDCAGNATTAIQKISSKIYELIVLDLRLPDRYGTDVLQAVRQSELNLDTILLVWSAHLNKKDHEEYLAMGADSILPKPCTAAYLKKVIKKCSETPKYQRKFYFQLKLIQEKWQCFLEEATEIEEIDYFNRLKRLLYEALAIIEEHQQWLNFQIKQEQPLEWKKNKSLINLSRHLTPLTP</sequence>